<dbReference type="EMBL" id="ASWJ01000008">
    <property type="protein sequence ID" value="EOW80509.1"/>
    <property type="molecule type" value="Genomic_DNA"/>
</dbReference>
<feature type="transmembrane region" description="Helical" evidence="1">
    <location>
        <begin position="102"/>
        <end position="124"/>
    </location>
</feature>
<proteinExistence type="predicted"/>
<dbReference type="STRING" id="1121865.OMW_01066"/>
<organism evidence="2 3">
    <name type="scientific">Enterococcus columbae DSM 7374 = ATCC 51263</name>
    <dbReference type="NCBI Taxonomy" id="1121865"/>
    <lineage>
        <taxon>Bacteria</taxon>
        <taxon>Bacillati</taxon>
        <taxon>Bacillota</taxon>
        <taxon>Bacilli</taxon>
        <taxon>Lactobacillales</taxon>
        <taxon>Enterococcaceae</taxon>
        <taxon>Enterococcus</taxon>
    </lineage>
</organism>
<sequence>MNLRLVKSQIVRNIFSFRFLFVIIIGYILTYIELKSTNHWDEMGKDNFLLYTMIFDNIGAVSMYFLTSLPFIASLVGGSLYGQEVRSKRNLFHLVRLSKRTYLTSLAVASFILGGIASVIPLLINLVTAAFKMPYLKVDLGSFAIYGKHFFAQKWAEIHPFSMIALVIGIFFIFGGLFALFSLSISYFYANQLIEVLGMFIISFVLNLFLMLIRLSSLHFYSFLDFISASHKENLFPLIMINAICWTVVILIIQYIEIKRDVLQVKQKSIR</sequence>
<evidence type="ECO:0000313" key="3">
    <source>
        <dbReference type="Proteomes" id="UP000014113"/>
    </source>
</evidence>
<reference evidence="2 3" key="1">
    <citation type="submission" date="2013-03" db="EMBL/GenBank/DDBJ databases">
        <title>The Genome Sequence of Enterococcus columbae ATCC_51263 (PacBio/Illumina hybrid assembly).</title>
        <authorList>
            <consortium name="The Broad Institute Genomics Platform"/>
            <consortium name="The Broad Institute Genome Sequencing Center for Infectious Disease"/>
            <person name="Earl A."/>
            <person name="Russ C."/>
            <person name="Gilmore M."/>
            <person name="Surin D."/>
            <person name="Walker B."/>
            <person name="Young S."/>
            <person name="Zeng Q."/>
            <person name="Gargeya S."/>
            <person name="Fitzgerald M."/>
            <person name="Haas B."/>
            <person name="Abouelleil A."/>
            <person name="Allen A.W."/>
            <person name="Alvarado L."/>
            <person name="Arachchi H.M."/>
            <person name="Berlin A.M."/>
            <person name="Chapman S.B."/>
            <person name="Gainer-Dewar J."/>
            <person name="Goldberg J."/>
            <person name="Griggs A."/>
            <person name="Gujja S."/>
            <person name="Hansen M."/>
            <person name="Howarth C."/>
            <person name="Imamovic A."/>
            <person name="Ireland A."/>
            <person name="Larimer J."/>
            <person name="McCowan C."/>
            <person name="Murphy C."/>
            <person name="Pearson M."/>
            <person name="Poon T.W."/>
            <person name="Priest M."/>
            <person name="Roberts A."/>
            <person name="Saif S."/>
            <person name="Shea T."/>
            <person name="Sisk P."/>
            <person name="Sykes S."/>
            <person name="Wortman J."/>
            <person name="Nusbaum C."/>
            <person name="Birren B."/>
        </authorList>
    </citation>
    <scope>NUCLEOTIDE SEQUENCE [LARGE SCALE GENOMIC DNA]</scope>
    <source>
        <strain evidence="2 3">ATCC 51263</strain>
    </source>
</reference>
<keyword evidence="1" id="KW-0472">Membrane</keyword>
<evidence type="ECO:0000256" key="1">
    <source>
        <dbReference type="SAM" id="Phobius"/>
    </source>
</evidence>
<feature type="transmembrane region" description="Helical" evidence="1">
    <location>
        <begin position="196"/>
        <end position="215"/>
    </location>
</feature>
<accession>S1NI82</accession>
<keyword evidence="3" id="KW-1185">Reference proteome</keyword>
<feature type="transmembrane region" description="Helical" evidence="1">
    <location>
        <begin position="54"/>
        <end position="81"/>
    </location>
</feature>
<dbReference type="Proteomes" id="UP000014113">
    <property type="component" value="Unassembled WGS sequence"/>
</dbReference>
<feature type="transmembrane region" description="Helical" evidence="1">
    <location>
        <begin position="15"/>
        <end position="34"/>
    </location>
</feature>
<comment type="caution">
    <text evidence="2">The sequence shown here is derived from an EMBL/GenBank/DDBJ whole genome shotgun (WGS) entry which is preliminary data.</text>
</comment>
<evidence type="ECO:0000313" key="2">
    <source>
        <dbReference type="EMBL" id="EOW80509.1"/>
    </source>
</evidence>
<name>S1NI82_9ENTE</name>
<keyword evidence="1" id="KW-0812">Transmembrane</keyword>
<feature type="transmembrane region" description="Helical" evidence="1">
    <location>
        <begin position="235"/>
        <end position="256"/>
    </location>
</feature>
<gene>
    <name evidence="2" type="ORF">I568_01686</name>
</gene>
<feature type="transmembrane region" description="Helical" evidence="1">
    <location>
        <begin position="163"/>
        <end position="189"/>
    </location>
</feature>
<keyword evidence="1" id="KW-1133">Transmembrane helix</keyword>
<dbReference type="PATRIC" id="fig|1121865.3.peg.1036"/>
<protein>
    <submittedName>
        <fullName evidence="2">Uncharacterized protein</fullName>
    </submittedName>
</protein>
<dbReference type="eggNOG" id="ENOG5032WHS">
    <property type="taxonomic scope" value="Bacteria"/>
</dbReference>
<dbReference type="AlphaFoldDB" id="S1NI82"/>
<dbReference type="RefSeq" id="WP_016183208.1">
    <property type="nucleotide sequence ID" value="NZ_JXKI01000001.1"/>
</dbReference>